<evidence type="ECO:0000313" key="9">
    <source>
        <dbReference type="EMBL" id="MTW11924.1"/>
    </source>
</evidence>
<keyword evidence="7 8" id="KW-0472">Membrane</keyword>
<evidence type="ECO:0000256" key="3">
    <source>
        <dbReference type="ARBA" id="ARBA00022448"/>
    </source>
</evidence>
<dbReference type="OrthoDB" id="554695at2"/>
<proteinExistence type="inferred from homology"/>
<dbReference type="AlphaFoldDB" id="A0A6L6QIN0"/>
<keyword evidence="10" id="KW-1185">Reference proteome</keyword>
<evidence type="ECO:0000256" key="6">
    <source>
        <dbReference type="ARBA" id="ARBA00022989"/>
    </source>
</evidence>
<accession>A0A6L6QIN0</accession>
<comment type="subcellular location">
    <subcellularLocation>
        <location evidence="1 8">Cell membrane</location>
        <topology evidence="1 8">Multi-pass membrane protein</topology>
    </subcellularLocation>
</comment>
<keyword evidence="5 8" id="KW-0812">Transmembrane</keyword>
<feature type="transmembrane region" description="Helical" evidence="8">
    <location>
        <begin position="99"/>
        <end position="117"/>
    </location>
</feature>
<name>A0A6L6QIN0_9BURK</name>
<evidence type="ECO:0000256" key="2">
    <source>
        <dbReference type="ARBA" id="ARBA00009142"/>
    </source>
</evidence>
<keyword evidence="6 8" id="KW-1133">Transmembrane helix</keyword>
<gene>
    <name evidence="9" type="ORF">GM658_15065</name>
</gene>
<evidence type="ECO:0000256" key="4">
    <source>
        <dbReference type="ARBA" id="ARBA00022475"/>
    </source>
</evidence>
<evidence type="ECO:0000256" key="5">
    <source>
        <dbReference type="ARBA" id="ARBA00022692"/>
    </source>
</evidence>
<evidence type="ECO:0000313" key="10">
    <source>
        <dbReference type="Proteomes" id="UP000472320"/>
    </source>
</evidence>
<keyword evidence="3" id="KW-0813">Transport</keyword>
<dbReference type="GO" id="GO:0005886">
    <property type="term" value="C:plasma membrane"/>
    <property type="evidence" value="ECO:0007669"/>
    <property type="project" value="UniProtKB-SubCell"/>
</dbReference>
<dbReference type="InterPro" id="IPR002781">
    <property type="entry name" value="TM_pro_TauE-like"/>
</dbReference>
<organism evidence="9 10">
    <name type="scientific">Massilia eburnea</name>
    <dbReference type="NCBI Taxonomy" id="1776165"/>
    <lineage>
        <taxon>Bacteria</taxon>
        <taxon>Pseudomonadati</taxon>
        <taxon>Pseudomonadota</taxon>
        <taxon>Betaproteobacteria</taxon>
        <taxon>Burkholderiales</taxon>
        <taxon>Oxalobacteraceae</taxon>
        <taxon>Telluria group</taxon>
        <taxon>Massilia</taxon>
    </lineage>
</organism>
<dbReference type="RefSeq" id="WP_155454867.1">
    <property type="nucleotide sequence ID" value="NZ_WNKX01000010.1"/>
</dbReference>
<dbReference type="InterPro" id="IPR052017">
    <property type="entry name" value="TSUP"/>
</dbReference>
<feature type="transmembrane region" description="Helical" evidence="8">
    <location>
        <begin position="200"/>
        <end position="218"/>
    </location>
</feature>
<dbReference type="PANTHER" id="PTHR30269">
    <property type="entry name" value="TRANSMEMBRANE PROTEIN YFCA"/>
    <property type="match status" value="1"/>
</dbReference>
<reference evidence="9 10" key="1">
    <citation type="submission" date="2019-11" db="EMBL/GenBank/DDBJ databases">
        <title>Type strains purchased from KCTC, JCM and DSMZ.</title>
        <authorList>
            <person name="Lu H."/>
        </authorList>
    </citation>
    <scope>NUCLEOTIDE SEQUENCE [LARGE SCALE GENOMIC DNA]</scope>
    <source>
        <strain evidence="9 10">JCM 31587</strain>
    </source>
</reference>
<feature type="transmembrane region" description="Helical" evidence="8">
    <location>
        <begin position="172"/>
        <end position="194"/>
    </location>
</feature>
<evidence type="ECO:0000256" key="1">
    <source>
        <dbReference type="ARBA" id="ARBA00004651"/>
    </source>
</evidence>
<evidence type="ECO:0000256" key="8">
    <source>
        <dbReference type="RuleBase" id="RU363041"/>
    </source>
</evidence>
<feature type="transmembrane region" description="Helical" evidence="8">
    <location>
        <begin position="230"/>
        <end position="248"/>
    </location>
</feature>
<comment type="similarity">
    <text evidence="2 8">Belongs to the 4-toluene sulfonate uptake permease (TSUP) (TC 2.A.102) family.</text>
</comment>
<sequence length="253" mass="26407">MVEYGLLAGAAFAAGFVDAVVGGGGLIQIPALFSTMAGTAPATLLGTNKVASVFGTSAAAVNYARRTPIAWSTVAPAAIAAFLFAFCGAFTVTKIPPDFLRGLLPFVLMAVAIYTFYRKDLGSVHAPLHTGAKERVLAILVGAGIGFYDGFFGPGTGSFLVFLFVRSFGFDFLGASAAAKVVNVACNLAAILLFGMTGHIIWQLGLMMAVCQVVGSVLGTKLALKHGSEFVRRLFLVVVVLLIIKTGYDAWLK</sequence>
<keyword evidence="4 8" id="KW-1003">Cell membrane</keyword>
<dbReference type="PANTHER" id="PTHR30269:SF0">
    <property type="entry name" value="MEMBRANE TRANSPORTER PROTEIN YFCA-RELATED"/>
    <property type="match status" value="1"/>
</dbReference>
<dbReference type="EMBL" id="WNKX01000010">
    <property type="protein sequence ID" value="MTW11924.1"/>
    <property type="molecule type" value="Genomic_DNA"/>
</dbReference>
<evidence type="ECO:0000256" key="7">
    <source>
        <dbReference type="ARBA" id="ARBA00023136"/>
    </source>
</evidence>
<feature type="transmembrane region" description="Helical" evidence="8">
    <location>
        <begin position="69"/>
        <end position="92"/>
    </location>
</feature>
<dbReference type="Pfam" id="PF01925">
    <property type="entry name" value="TauE"/>
    <property type="match status" value="1"/>
</dbReference>
<comment type="caution">
    <text evidence="9">The sequence shown here is derived from an EMBL/GenBank/DDBJ whole genome shotgun (WGS) entry which is preliminary data.</text>
</comment>
<feature type="transmembrane region" description="Helical" evidence="8">
    <location>
        <begin position="137"/>
        <end position="165"/>
    </location>
</feature>
<dbReference type="Proteomes" id="UP000472320">
    <property type="component" value="Unassembled WGS sequence"/>
</dbReference>
<protein>
    <recommendedName>
        <fullName evidence="8">Probable membrane transporter protein</fullName>
    </recommendedName>
</protein>